<feature type="region of interest" description="Disordered" evidence="1">
    <location>
        <begin position="131"/>
        <end position="159"/>
    </location>
</feature>
<dbReference type="EMBL" id="BJYZ01000034">
    <property type="protein sequence ID" value="GEO42026.1"/>
    <property type="molecule type" value="Genomic_DNA"/>
</dbReference>
<organism evidence="2 3">
    <name type="scientific">Skermanella aerolata</name>
    <dbReference type="NCBI Taxonomy" id="393310"/>
    <lineage>
        <taxon>Bacteria</taxon>
        <taxon>Pseudomonadati</taxon>
        <taxon>Pseudomonadota</taxon>
        <taxon>Alphaproteobacteria</taxon>
        <taxon>Rhodospirillales</taxon>
        <taxon>Azospirillaceae</taxon>
        <taxon>Skermanella</taxon>
    </lineage>
</organism>
<dbReference type="Proteomes" id="UP000321523">
    <property type="component" value="Unassembled WGS sequence"/>
</dbReference>
<feature type="compositionally biased region" description="Basic and acidic residues" evidence="1">
    <location>
        <begin position="137"/>
        <end position="159"/>
    </location>
</feature>
<comment type="caution">
    <text evidence="2">The sequence shown here is derived from an EMBL/GenBank/DDBJ whole genome shotgun (WGS) entry which is preliminary data.</text>
</comment>
<evidence type="ECO:0000313" key="3">
    <source>
        <dbReference type="Proteomes" id="UP000321523"/>
    </source>
</evidence>
<gene>
    <name evidence="2" type="ORF">SAE02_61740</name>
</gene>
<protein>
    <submittedName>
        <fullName evidence="2">Uncharacterized protein</fullName>
    </submittedName>
</protein>
<dbReference type="AlphaFoldDB" id="A0A512DZX0"/>
<reference evidence="2 3" key="1">
    <citation type="submission" date="2019-07" db="EMBL/GenBank/DDBJ databases">
        <title>Whole genome shotgun sequence of Skermanella aerolata NBRC 106429.</title>
        <authorList>
            <person name="Hosoyama A."/>
            <person name="Uohara A."/>
            <person name="Ohji S."/>
            <person name="Ichikawa N."/>
        </authorList>
    </citation>
    <scope>NUCLEOTIDE SEQUENCE [LARGE SCALE GENOMIC DNA]</scope>
    <source>
        <strain evidence="2 3">NBRC 106429</strain>
    </source>
</reference>
<accession>A0A512DZX0</accession>
<proteinExistence type="predicted"/>
<evidence type="ECO:0000313" key="2">
    <source>
        <dbReference type="EMBL" id="GEO42026.1"/>
    </source>
</evidence>
<dbReference type="RefSeq" id="WP_044434701.1">
    <property type="nucleotide sequence ID" value="NZ_BJYZ01000034.1"/>
</dbReference>
<keyword evidence="3" id="KW-1185">Reference proteome</keyword>
<evidence type="ECO:0000256" key="1">
    <source>
        <dbReference type="SAM" id="MobiDB-lite"/>
    </source>
</evidence>
<name>A0A512DZX0_9PROT</name>
<sequence>MEMENTKGLEFRDGEIDSLRHLTGTDEGGRPDDSDFVLLHKILVPDRKPFEILICRIRGQQDIFSDELEYFERLRPDHLEWLRQARYGYALRKLDWQRRVEQARLDAVKRAEILLGQEALKDRLAAAQRIESGGSSDFHRPAAEALVEEKRSVSGRGSD</sequence>